<evidence type="ECO:0000313" key="1">
    <source>
        <dbReference type="EMBL" id="TDL18262.1"/>
    </source>
</evidence>
<evidence type="ECO:0000313" key="2">
    <source>
        <dbReference type="Proteomes" id="UP000294933"/>
    </source>
</evidence>
<dbReference type="EMBL" id="ML170210">
    <property type="protein sequence ID" value="TDL18262.1"/>
    <property type="molecule type" value="Genomic_DNA"/>
</dbReference>
<sequence length="235" mass="26950">MIGYTAAIDDVLLVYCTTKWLDNILNASREPGQKLRYPRRVVKDIWHLRIDRAPEQELWTERAELLGIPRAINIRRKPSDEKGRLSPEGGKTLINISASPKLFTDPSLWTVNFPVAVKRPPVRGPAMGEYRLIESLSGEHEMRRRRDQKRCRALYDSGVAFLASGGRSESVAVEKDDKHTIVWVEFSRAVGITVYKYLEFGLAFCVAGHHQIEEKECPPHKEFLFRKPERALRSP</sequence>
<reference evidence="1 2" key="1">
    <citation type="submission" date="2018-06" db="EMBL/GenBank/DDBJ databases">
        <title>A transcriptomic atlas of mushroom development highlights an independent origin of complex multicellularity.</title>
        <authorList>
            <consortium name="DOE Joint Genome Institute"/>
            <person name="Krizsan K."/>
            <person name="Almasi E."/>
            <person name="Merenyi Z."/>
            <person name="Sahu N."/>
            <person name="Viragh M."/>
            <person name="Koszo T."/>
            <person name="Mondo S."/>
            <person name="Kiss B."/>
            <person name="Balint B."/>
            <person name="Kues U."/>
            <person name="Barry K."/>
            <person name="Hegedus J.C."/>
            <person name="Henrissat B."/>
            <person name="Johnson J."/>
            <person name="Lipzen A."/>
            <person name="Ohm R."/>
            <person name="Nagy I."/>
            <person name="Pangilinan J."/>
            <person name="Yan J."/>
            <person name="Xiong Y."/>
            <person name="Grigoriev I.V."/>
            <person name="Hibbett D.S."/>
            <person name="Nagy L.G."/>
        </authorList>
    </citation>
    <scope>NUCLEOTIDE SEQUENCE [LARGE SCALE GENOMIC DNA]</scope>
    <source>
        <strain evidence="1 2">SZMC22713</strain>
    </source>
</reference>
<dbReference type="VEuPathDB" id="FungiDB:BD410DRAFT_806683"/>
<keyword evidence="2" id="KW-1185">Reference proteome</keyword>
<dbReference type="Proteomes" id="UP000294933">
    <property type="component" value="Unassembled WGS sequence"/>
</dbReference>
<gene>
    <name evidence="1" type="ORF">BD410DRAFT_806683</name>
</gene>
<dbReference type="AlphaFoldDB" id="A0A4Y7PTS7"/>
<protein>
    <submittedName>
        <fullName evidence="1">Uncharacterized protein</fullName>
    </submittedName>
</protein>
<name>A0A4Y7PTS7_9AGAM</name>
<accession>A0A4Y7PTS7</accession>
<proteinExistence type="predicted"/>
<organism evidence="1 2">
    <name type="scientific">Rickenella mellea</name>
    <dbReference type="NCBI Taxonomy" id="50990"/>
    <lineage>
        <taxon>Eukaryota</taxon>
        <taxon>Fungi</taxon>
        <taxon>Dikarya</taxon>
        <taxon>Basidiomycota</taxon>
        <taxon>Agaricomycotina</taxon>
        <taxon>Agaricomycetes</taxon>
        <taxon>Hymenochaetales</taxon>
        <taxon>Rickenellaceae</taxon>
        <taxon>Rickenella</taxon>
    </lineage>
</organism>